<organism evidence="1 2">
    <name type="scientific">Rhodamnia argentea</name>
    <dbReference type="NCBI Taxonomy" id="178133"/>
    <lineage>
        <taxon>Eukaryota</taxon>
        <taxon>Viridiplantae</taxon>
        <taxon>Streptophyta</taxon>
        <taxon>Embryophyta</taxon>
        <taxon>Tracheophyta</taxon>
        <taxon>Spermatophyta</taxon>
        <taxon>Magnoliopsida</taxon>
        <taxon>eudicotyledons</taxon>
        <taxon>Gunneridae</taxon>
        <taxon>Pentapetalae</taxon>
        <taxon>rosids</taxon>
        <taxon>malvids</taxon>
        <taxon>Myrtales</taxon>
        <taxon>Myrtaceae</taxon>
        <taxon>Myrtoideae</taxon>
        <taxon>Myrteae</taxon>
        <taxon>Australasian group</taxon>
        <taxon>Rhodamnia</taxon>
    </lineage>
</organism>
<dbReference type="OrthoDB" id="650808at2759"/>
<dbReference type="PANTHER" id="PTHR35485">
    <property type="entry name" value="OS01G0888900 PROTEIN"/>
    <property type="match status" value="1"/>
</dbReference>
<dbReference type="KEGG" id="rarg:115739077"/>
<dbReference type="Proteomes" id="UP000827889">
    <property type="component" value="Chromosome 10"/>
</dbReference>
<keyword evidence="1" id="KW-1185">Reference proteome</keyword>
<name>A0A8B8NZ16_9MYRT</name>
<sequence length="122" mass="13621">MEGLIPMMYRAIKRNRVRSRYECLSAGASQTYNVADFYMNGQAQAQAQAQVQPHLYLGPASDKAICDQSRHRRYRSTGDYSFGLTPGGDGDDMNAWKGVAPHSKQVVRFRRSHSVLSCFTGA</sequence>
<evidence type="ECO:0000313" key="1">
    <source>
        <dbReference type="Proteomes" id="UP000827889"/>
    </source>
</evidence>
<dbReference type="PANTHER" id="PTHR35485:SF4">
    <property type="entry name" value="EXPRESSED PROTEIN"/>
    <property type="match status" value="1"/>
</dbReference>
<accession>A0A8B8NZ16</accession>
<reference evidence="2" key="1">
    <citation type="submission" date="2025-08" db="UniProtKB">
        <authorList>
            <consortium name="RefSeq"/>
        </authorList>
    </citation>
    <scope>IDENTIFICATION</scope>
    <source>
        <tissue evidence="2">Leaf</tissue>
    </source>
</reference>
<dbReference type="AlphaFoldDB" id="A0A8B8NZ16"/>
<protein>
    <submittedName>
        <fullName evidence="2">Uncharacterized protein LOC115739077</fullName>
    </submittedName>
</protein>
<proteinExistence type="predicted"/>
<gene>
    <name evidence="2" type="primary">LOC115739077</name>
</gene>
<dbReference type="RefSeq" id="XP_030527805.1">
    <property type="nucleotide sequence ID" value="XM_030671945.2"/>
</dbReference>
<evidence type="ECO:0000313" key="2">
    <source>
        <dbReference type="RefSeq" id="XP_030527805.1"/>
    </source>
</evidence>
<dbReference type="GeneID" id="115739077"/>